<protein>
    <submittedName>
        <fullName evidence="2">Uncharacterized protein</fullName>
    </submittedName>
</protein>
<comment type="caution">
    <text evidence="2">The sequence shown here is derived from an EMBL/GenBank/DDBJ whole genome shotgun (WGS) entry which is preliminary data.</text>
</comment>
<organism evidence="2 3">
    <name type="scientific">Fusarium napiforme</name>
    <dbReference type="NCBI Taxonomy" id="42672"/>
    <lineage>
        <taxon>Eukaryota</taxon>
        <taxon>Fungi</taxon>
        <taxon>Dikarya</taxon>
        <taxon>Ascomycota</taxon>
        <taxon>Pezizomycotina</taxon>
        <taxon>Sordariomycetes</taxon>
        <taxon>Hypocreomycetidae</taxon>
        <taxon>Hypocreales</taxon>
        <taxon>Nectriaceae</taxon>
        <taxon>Fusarium</taxon>
        <taxon>Fusarium fujikuroi species complex</taxon>
    </lineage>
</organism>
<dbReference type="AlphaFoldDB" id="A0A8H5I764"/>
<reference evidence="2 3" key="1">
    <citation type="submission" date="2020-05" db="EMBL/GenBank/DDBJ databases">
        <title>Identification and distribution of gene clusters putatively required for synthesis of sphingolipid metabolism inhibitors in phylogenetically diverse species of the filamentous fungus Fusarium.</title>
        <authorList>
            <person name="Kim H.-S."/>
            <person name="Busman M."/>
            <person name="Brown D.W."/>
            <person name="Divon H."/>
            <person name="Uhlig S."/>
            <person name="Proctor R.H."/>
        </authorList>
    </citation>
    <scope>NUCLEOTIDE SEQUENCE [LARGE SCALE GENOMIC DNA]</scope>
    <source>
        <strain evidence="2 3">NRRL 25196</strain>
    </source>
</reference>
<dbReference type="Proteomes" id="UP000574317">
    <property type="component" value="Unassembled WGS sequence"/>
</dbReference>
<feature type="chain" id="PRO_5034849437" evidence="1">
    <location>
        <begin position="21"/>
        <end position="42"/>
    </location>
</feature>
<keyword evidence="1" id="KW-0732">Signal</keyword>
<accession>A0A8H5I764</accession>
<feature type="signal peptide" evidence="1">
    <location>
        <begin position="1"/>
        <end position="20"/>
    </location>
</feature>
<evidence type="ECO:0000256" key="1">
    <source>
        <dbReference type="SAM" id="SignalP"/>
    </source>
</evidence>
<proteinExistence type="predicted"/>
<gene>
    <name evidence="2" type="ORF">FNAPI_14018</name>
</gene>
<keyword evidence="3" id="KW-1185">Reference proteome</keyword>
<evidence type="ECO:0000313" key="2">
    <source>
        <dbReference type="EMBL" id="KAF5529021.1"/>
    </source>
</evidence>
<feature type="non-terminal residue" evidence="2">
    <location>
        <position position="42"/>
    </location>
</feature>
<name>A0A8H5I764_9HYPO</name>
<dbReference type="EMBL" id="JAAOAO010001151">
    <property type="protein sequence ID" value="KAF5529021.1"/>
    <property type="molecule type" value="Genomic_DNA"/>
</dbReference>
<sequence>MKTAFLNIAALALTISGVFANPAPNGRQLTSRSATTFSKSAE</sequence>
<evidence type="ECO:0000313" key="3">
    <source>
        <dbReference type="Proteomes" id="UP000574317"/>
    </source>
</evidence>